<keyword evidence="5 9" id="KW-0547">Nucleotide-binding</keyword>
<evidence type="ECO:0000313" key="12">
    <source>
        <dbReference type="EMBL" id="BAS29135.1"/>
    </source>
</evidence>
<dbReference type="InterPro" id="IPR023865">
    <property type="entry name" value="Aliphatic_acid_kinase_CS"/>
</dbReference>
<feature type="region of interest" description="Disordered" evidence="11">
    <location>
        <begin position="351"/>
        <end position="373"/>
    </location>
</feature>
<dbReference type="Pfam" id="PF00871">
    <property type="entry name" value="Acetate_kinase"/>
    <property type="match status" value="1"/>
</dbReference>
<dbReference type="RefSeq" id="WP_068140503.1">
    <property type="nucleotide sequence ID" value="NZ_AP014924.1"/>
</dbReference>
<dbReference type="PIRSF" id="PIRSF036458">
    <property type="entry name" value="Butyrate_kin"/>
    <property type="match status" value="1"/>
</dbReference>
<feature type="compositionally biased region" description="Basic and acidic residues" evidence="11">
    <location>
        <begin position="353"/>
        <end position="367"/>
    </location>
</feature>
<dbReference type="GO" id="GO:0006083">
    <property type="term" value="P:acetate metabolic process"/>
    <property type="evidence" value="ECO:0007669"/>
    <property type="project" value="TreeGrafter"/>
</dbReference>
<name>A0A0K2SPT9_LIMPI</name>
<evidence type="ECO:0000256" key="1">
    <source>
        <dbReference type="ARBA" id="ARBA00004496"/>
    </source>
</evidence>
<evidence type="ECO:0000313" key="13">
    <source>
        <dbReference type="Proteomes" id="UP000065807"/>
    </source>
</evidence>
<dbReference type="OrthoDB" id="9771859at2"/>
<dbReference type="NCBIfam" id="NF002834">
    <property type="entry name" value="PRK03011.1-5"/>
    <property type="match status" value="1"/>
</dbReference>
<reference evidence="13" key="2">
    <citation type="journal article" date="2016" name="Int. J. Syst. Evol. Microbiol.">
        <title>Complete genome sequence and cell structure of Limnochorda pilosa, a Gram-negative spore-former within the phylum Firmicutes.</title>
        <authorList>
            <person name="Watanabe M."/>
            <person name="Kojima H."/>
            <person name="Fukui M."/>
        </authorList>
    </citation>
    <scope>NUCLEOTIDE SEQUENCE [LARGE SCALE GENOMIC DNA]</scope>
    <source>
        <strain evidence="13">HC45</strain>
    </source>
</reference>
<dbReference type="GO" id="GO:0005524">
    <property type="term" value="F:ATP binding"/>
    <property type="evidence" value="ECO:0007669"/>
    <property type="project" value="UniProtKB-KW"/>
</dbReference>
<reference evidence="13" key="1">
    <citation type="submission" date="2015-07" db="EMBL/GenBank/DDBJ databases">
        <title>Complete genome sequence and phylogenetic analysis of Limnochorda pilosa.</title>
        <authorList>
            <person name="Watanabe M."/>
            <person name="Kojima H."/>
            <person name="Fukui M."/>
        </authorList>
    </citation>
    <scope>NUCLEOTIDE SEQUENCE [LARGE SCALE GENOMIC DNA]</scope>
    <source>
        <strain evidence="13">HC45</strain>
    </source>
</reference>
<keyword evidence="13" id="KW-1185">Reference proteome</keyword>
<evidence type="ECO:0000256" key="3">
    <source>
        <dbReference type="ARBA" id="ARBA00022490"/>
    </source>
</evidence>
<evidence type="ECO:0000256" key="11">
    <source>
        <dbReference type="SAM" id="MobiDB-lite"/>
    </source>
</evidence>
<proteinExistence type="inferred from homology"/>
<keyword evidence="6 9" id="KW-0418">Kinase</keyword>
<evidence type="ECO:0000256" key="7">
    <source>
        <dbReference type="ARBA" id="ARBA00022840"/>
    </source>
</evidence>
<dbReference type="AlphaFoldDB" id="A0A0K2SPT9"/>
<dbReference type="SUPFAM" id="SSF53067">
    <property type="entry name" value="Actin-like ATPase domain"/>
    <property type="match status" value="2"/>
</dbReference>
<dbReference type="InterPro" id="IPR000890">
    <property type="entry name" value="Aliphatic_acid_kin_short-chain"/>
</dbReference>
<dbReference type="EC" id="2.7.2.7" evidence="9"/>
<evidence type="ECO:0000256" key="4">
    <source>
        <dbReference type="ARBA" id="ARBA00022679"/>
    </source>
</evidence>
<accession>A0A0K2SPT9</accession>
<dbReference type="GO" id="GO:0047761">
    <property type="term" value="F:butyrate kinase activity"/>
    <property type="evidence" value="ECO:0007669"/>
    <property type="project" value="UniProtKB-UniRule"/>
</dbReference>
<evidence type="ECO:0000256" key="6">
    <source>
        <dbReference type="ARBA" id="ARBA00022777"/>
    </source>
</evidence>
<evidence type="ECO:0000256" key="5">
    <source>
        <dbReference type="ARBA" id="ARBA00022741"/>
    </source>
</evidence>
<keyword evidence="4 9" id="KW-0808">Transferase</keyword>
<dbReference type="EMBL" id="AP014924">
    <property type="protein sequence ID" value="BAS29135.1"/>
    <property type="molecule type" value="Genomic_DNA"/>
</dbReference>
<dbReference type="NCBIfam" id="TIGR02707">
    <property type="entry name" value="butyr_kinase"/>
    <property type="match status" value="1"/>
</dbReference>
<dbReference type="PRINTS" id="PR00471">
    <property type="entry name" value="ACETATEKNASE"/>
</dbReference>
<keyword evidence="7 9" id="KW-0067">ATP-binding</keyword>
<dbReference type="PATRIC" id="fig|1555112.3.peg.3357"/>
<dbReference type="Proteomes" id="UP000065807">
    <property type="component" value="Chromosome"/>
</dbReference>
<protein>
    <recommendedName>
        <fullName evidence="9">Probable butyrate kinase</fullName>
        <shortName evidence="9">BK</shortName>
        <ecNumber evidence="9">2.7.2.7</ecNumber>
    </recommendedName>
    <alternativeName>
        <fullName evidence="9">Branched-chain carboxylic acid kinase</fullName>
    </alternativeName>
</protein>
<dbReference type="STRING" id="1555112.LIP_3322"/>
<dbReference type="HAMAP" id="MF_00542">
    <property type="entry name" value="Butyrate_kinase"/>
    <property type="match status" value="1"/>
</dbReference>
<dbReference type="InterPro" id="IPR011245">
    <property type="entry name" value="Butyrate_kin"/>
</dbReference>
<dbReference type="PROSITE" id="PS01076">
    <property type="entry name" value="ACETATE_KINASE_2"/>
    <property type="match status" value="1"/>
</dbReference>
<dbReference type="GO" id="GO:0005737">
    <property type="term" value="C:cytoplasm"/>
    <property type="evidence" value="ECO:0007669"/>
    <property type="project" value="UniProtKB-SubCell"/>
</dbReference>
<gene>
    <name evidence="9" type="primary">buk</name>
    <name evidence="12" type="ORF">LIP_3322</name>
</gene>
<comment type="subcellular location">
    <subcellularLocation>
        <location evidence="1 9">Cytoplasm</location>
    </subcellularLocation>
</comment>
<evidence type="ECO:0000256" key="9">
    <source>
        <dbReference type="HAMAP-Rule" id="MF_00542"/>
    </source>
</evidence>
<evidence type="ECO:0000256" key="2">
    <source>
        <dbReference type="ARBA" id="ARBA00008748"/>
    </source>
</evidence>
<dbReference type="CDD" id="cd24011">
    <property type="entry name" value="ASKHA_NBD_BK"/>
    <property type="match status" value="1"/>
</dbReference>
<comment type="similarity">
    <text evidence="2 9 10">Belongs to the acetokinase family.</text>
</comment>
<dbReference type="GO" id="GO:0008776">
    <property type="term" value="F:acetate kinase activity"/>
    <property type="evidence" value="ECO:0007669"/>
    <property type="project" value="TreeGrafter"/>
</dbReference>
<dbReference type="Gene3D" id="3.30.420.40">
    <property type="match status" value="2"/>
</dbReference>
<evidence type="ECO:0000256" key="10">
    <source>
        <dbReference type="RuleBase" id="RU003835"/>
    </source>
</evidence>
<organism evidence="12 13">
    <name type="scientific">Limnochorda pilosa</name>
    <dbReference type="NCBI Taxonomy" id="1555112"/>
    <lineage>
        <taxon>Bacteria</taxon>
        <taxon>Bacillati</taxon>
        <taxon>Bacillota</taxon>
        <taxon>Limnochordia</taxon>
        <taxon>Limnochordales</taxon>
        <taxon>Limnochordaceae</taxon>
        <taxon>Limnochorda</taxon>
    </lineage>
</organism>
<dbReference type="PANTHER" id="PTHR21060">
    <property type="entry name" value="ACETATE KINASE"/>
    <property type="match status" value="1"/>
</dbReference>
<evidence type="ECO:0000256" key="8">
    <source>
        <dbReference type="ARBA" id="ARBA00048596"/>
    </source>
</evidence>
<comment type="catalytic activity">
    <reaction evidence="8 9">
        <text>butanoate + ATP = butanoyl phosphate + ADP</text>
        <dbReference type="Rhea" id="RHEA:13585"/>
        <dbReference type="ChEBI" id="CHEBI:17968"/>
        <dbReference type="ChEBI" id="CHEBI:30616"/>
        <dbReference type="ChEBI" id="CHEBI:58079"/>
        <dbReference type="ChEBI" id="CHEBI:456216"/>
        <dbReference type="EC" id="2.7.2.7"/>
    </reaction>
</comment>
<dbReference type="InterPro" id="IPR043129">
    <property type="entry name" value="ATPase_NBD"/>
</dbReference>
<dbReference type="PANTHER" id="PTHR21060:SF3">
    <property type="entry name" value="BUTYRATE KINASE 2-RELATED"/>
    <property type="match status" value="1"/>
</dbReference>
<sequence>MAFRILVINPGSCTTRLALFEDLVCRQQVTLEHPTFLPPDEDLERRIGSIEAWLSEVDQPVDAIAARGGMLHPLPGGTYRVNDAMCEDLRTSRYGWHPSNLAALIARRLGEQREVPQFVVDPVVVDELEDVARISGLPSLPRRSVFHALNQKAVARRVAASLGMRYEEAHMVVAHMGGGITVGVHAGGRVIDVNNGLDGEGPMSPNRAGTLPAGQLVDLCFSGRYTRDQVCRMLVGQGGLVAHLGTSDAREIEERIRRGDEEARPVYEAMAYQVAKAIAAGFAVLKGRIDACILTGGLAHSEFLVGRIRDRIDWACRVVVSPGEDEMLALASGVLRVLRGQEEARTYLATEPSEGRDEIRGTGDHRPGTVQGV</sequence>
<keyword evidence="3 9" id="KW-0963">Cytoplasm</keyword>
<dbReference type="KEGG" id="lpil:LIP_3322"/>